<dbReference type="InterPro" id="IPR005117">
    <property type="entry name" value="NiRdtase/SiRdtase_haem-b_fer"/>
</dbReference>
<dbReference type="GO" id="GO:0046872">
    <property type="term" value="F:metal ion binding"/>
    <property type="evidence" value="ECO:0007669"/>
    <property type="project" value="UniProtKB-KW"/>
</dbReference>
<evidence type="ECO:0000256" key="1">
    <source>
        <dbReference type="ARBA" id="ARBA00022485"/>
    </source>
</evidence>
<dbReference type="NCBIfam" id="TIGR02435">
    <property type="entry name" value="CobG"/>
    <property type="match status" value="1"/>
</dbReference>
<dbReference type="SUPFAM" id="SSF56014">
    <property type="entry name" value="Nitrite and sulphite reductase 4Fe-4S domain-like"/>
    <property type="match status" value="2"/>
</dbReference>
<feature type="domain" description="Nitrite/Sulfite reductase ferredoxin-like" evidence="7">
    <location>
        <begin position="3"/>
        <end position="65"/>
    </location>
</feature>
<dbReference type="InterPro" id="IPR036136">
    <property type="entry name" value="Nit/Sulf_reduc_fer-like_dom_sf"/>
</dbReference>
<dbReference type="EMBL" id="QYBC01000013">
    <property type="protein sequence ID" value="RYB03652.1"/>
    <property type="molecule type" value="Genomic_DNA"/>
</dbReference>
<dbReference type="PANTHER" id="PTHR32439">
    <property type="entry name" value="FERREDOXIN--NITRITE REDUCTASE, CHLOROPLASTIC"/>
    <property type="match status" value="1"/>
</dbReference>
<keyword evidence="3" id="KW-0479">Metal-binding</keyword>
<dbReference type="SUPFAM" id="SSF55124">
    <property type="entry name" value="Nitrite/Sulfite reductase N-terminal domain-like"/>
    <property type="match status" value="2"/>
</dbReference>
<keyword evidence="4 8" id="KW-0560">Oxidoreductase</keyword>
<protein>
    <submittedName>
        <fullName evidence="8">Precorrin-3B synthase</fullName>
        <ecNumber evidence="8">1.14.13.83</ecNumber>
    </submittedName>
</protein>
<evidence type="ECO:0000259" key="7">
    <source>
        <dbReference type="Pfam" id="PF03460"/>
    </source>
</evidence>
<dbReference type="Gene3D" id="3.30.413.10">
    <property type="entry name" value="Sulfite Reductase Hemoprotein, domain 1"/>
    <property type="match status" value="2"/>
</dbReference>
<dbReference type="GO" id="GO:0051539">
    <property type="term" value="F:4 iron, 4 sulfur cluster binding"/>
    <property type="evidence" value="ECO:0007669"/>
    <property type="project" value="UniProtKB-KW"/>
</dbReference>
<reference evidence="8 9" key="2">
    <citation type="submission" date="2019-02" db="EMBL/GenBank/DDBJ databases">
        <title>'Lichenibacterium ramalinii' gen. nov. sp. nov., 'Lichenibacterium minor' gen. nov. sp. nov.</title>
        <authorList>
            <person name="Pankratov T."/>
        </authorList>
    </citation>
    <scope>NUCLEOTIDE SEQUENCE [LARGE SCALE GENOMIC DNA]</scope>
    <source>
        <strain evidence="8 9">RmlP001</strain>
    </source>
</reference>
<dbReference type="Gene3D" id="3.90.480.10">
    <property type="entry name" value="Sulfite Reductase Hemoprotein,Domain 2"/>
    <property type="match status" value="1"/>
</dbReference>
<name>A0A4Q2RBF4_9HYPH</name>
<evidence type="ECO:0000313" key="9">
    <source>
        <dbReference type="Proteomes" id="UP000289411"/>
    </source>
</evidence>
<keyword evidence="2" id="KW-0349">Heme</keyword>
<proteinExistence type="predicted"/>
<evidence type="ECO:0000256" key="2">
    <source>
        <dbReference type="ARBA" id="ARBA00022617"/>
    </source>
</evidence>
<accession>A0A4Q2RBF4</accession>
<organism evidence="8 9">
    <name type="scientific">Lichenibacterium ramalinae</name>
    <dbReference type="NCBI Taxonomy" id="2316527"/>
    <lineage>
        <taxon>Bacteria</taxon>
        <taxon>Pseudomonadati</taxon>
        <taxon>Pseudomonadota</taxon>
        <taxon>Alphaproteobacteria</taxon>
        <taxon>Hyphomicrobiales</taxon>
        <taxon>Lichenihabitantaceae</taxon>
        <taxon>Lichenibacterium</taxon>
    </lineage>
</organism>
<keyword evidence="9" id="KW-1185">Reference proteome</keyword>
<evidence type="ECO:0000256" key="4">
    <source>
        <dbReference type="ARBA" id="ARBA00023002"/>
    </source>
</evidence>
<reference evidence="8 9" key="1">
    <citation type="submission" date="2018-09" db="EMBL/GenBank/DDBJ databases">
        <authorList>
            <person name="Grouzdev D.S."/>
            <person name="Krutkina M.S."/>
        </authorList>
    </citation>
    <scope>NUCLEOTIDE SEQUENCE [LARGE SCALE GENOMIC DNA]</scope>
    <source>
        <strain evidence="8 9">RmlP001</strain>
    </source>
</reference>
<feature type="domain" description="Nitrite/Sulfite reductase ferredoxin-like" evidence="7">
    <location>
        <begin position="241"/>
        <end position="289"/>
    </location>
</feature>
<evidence type="ECO:0000256" key="6">
    <source>
        <dbReference type="ARBA" id="ARBA00023014"/>
    </source>
</evidence>
<dbReference type="GO" id="GO:0043818">
    <property type="term" value="F:precorrin-3B synthase activity"/>
    <property type="evidence" value="ECO:0007669"/>
    <property type="project" value="UniProtKB-EC"/>
</dbReference>
<dbReference type="InterPro" id="IPR012798">
    <property type="entry name" value="Cbl_synth_CobG-like"/>
</dbReference>
<keyword evidence="5" id="KW-0408">Iron</keyword>
<dbReference type="Proteomes" id="UP000289411">
    <property type="component" value="Unassembled WGS sequence"/>
</dbReference>
<dbReference type="Pfam" id="PF03460">
    <property type="entry name" value="NIR_SIR_ferr"/>
    <property type="match status" value="2"/>
</dbReference>
<dbReference type="EC" id="1.14.13.83" evidence="8"/>
<sequence length="416" mass="40825">MASGDGLILRVKPRGAALTLRQAGGIAAVAARHGNGLLDLTTRANLQVRGVSEARLAAATVELDALGLLDADAGAEGRRNVLASPLMGLDPSAAGDIRAAVASLEERFAAATALAALPSKFGVAVCGGGLLPLGAVAADIRFDAGPDWRFALRLDGEDAALAAATPDAMPEVALRLAAAFVAARRRDPGLRRMRDLVAAEGAAAVCGAAGLDGLVGVAPPPGGAAAHRGAAPGIGALVLGDGTTVLGVAAAFGRLDAGQLDALVTAARRAGAAALRVTPWRALLVPGLSAPGASGLAASCADAGLVVDPADPRLRVAACTGAAGCARGSTPVLDHAARFAGLLGPGQAGAGIALHVSGCAKGCAHPGAAPLTLVAAAGRYALVADGTAGDEPVAAGLDPEEARRLLKTTLRWDRHP</sequence>
<evidence type="ECO:0000256" key="5">
    <source>
        <dbReference type="ARBA" id="ARBA00023004"/>
    </source>
</evidence>
<evidence type="ECO:0000313" key="8">
    <source>
        <dbReference type="EMBL" id="RYB03652.1"/>
    </source>
</evidence>
<dbReference type="InterPro" id="IPR051329">
    <property type="entry name" value="NIR_SIR_4Fe-4S"/>
</dbReference>
<comment type="caution">
    <text evidence="8">The sequence shown here is derived from an EMBL/GenBank/DDBJ whole genome shotgun (WGS) entry which is preliminary data.</text>
</comment>
<dbReference type="InterPro" id="IPR045854">
    <property type="entry name" value="NO2/SO3_Rdtase_4Fe4S_sf"/>
</dbReference>
<dbReference type="PANTHER" id="PTHR32439:SF9">
    <property type="entry name" value="BLR3264 PROTEIN"/>
    <property type="match status" value="1"/>
</dbReference>
<gene>
    <name evidence="8" type="primary">cobG</name>
    <name evidence="8" type="ORF">D3272_16025</name>
</gene>
<evidence type="ECO:0000256" key="3">
    <source>
        <dbReference type="ARBA" id="ARBA00022723"/>
    </source>
</evidence>
<keyword evidence="6" id="KW-0411">Iron-sulfur</keyword>
<keyword evidence="1" id="KW-0004">4Fe-4S</keyword>
<dbReference type="AlphaFoldDB" id="A0A4Q2RBF4"/>